<organism evidence="10 11">
    <name type="scientific">Aquisalimonas asiatica</name>
    <dbReference type="NCBI Taxonomy" id="406100"/>
    <lineage>
        <taxon>Bacteria</taxon>
        <taxon>Pseudomonadati</taxon>
        <taxon>Pseudomonadota</taxon>
        <taxon>Gammaproteobacteria</taxon>
        <taxon>Chromatiales</taxon>
        <taxon>Ectothiorhodospiraceae</taxon>
        <taxon>Aquisalimonas</taxon>
    </lineage>
</organism>
<reference evidence="10 11" key="1">
    <citation type="submission" date="2016-10" db="EMBL/GenBank/DDBJ databases">
        <authorList>
            <person name="de Groot N.N."/>
        </authorList>
    </citation>
    <scope>NUCLEOTIDE SEQUENCE [LARGE SCALE GENOMIC DNA]</scope>
    <source>
        <strain evidence="10 11">CGMCC 1.6291</strain>
    </source>
</reference>
<feature type="transmembrane region" description="Helical" evidence="9">
    <location>
        <begin position="266"/>
        <end position="290"/>
    </location>
</feature>
<accession>A0A1H8R055</accession>
<dbReference type="Pfam" id="PF03739">
    <property type="entry name" value="LptF_LptG"/>
    <property type="match status" value="1"/>
</dbReference>
<keyword evidence="11" id="KW-1185">Reference proteome</keyword>
<proteinExistence type="inferred from homology"/>
<dbReference type="EMBL" id="FOEG01000001">
    <property type="protein sequence ID" value="SEO59862.1"/>
    <property type="molecule type" value="Genomic_DNA"/>
</dbReference>
<feature type="transmembrane region" description="Helical" evidence="9">
    <location>
        <begin position="102"/>
        <end position="121"/>
    </location>
</feature>
<dbReference type="STRING" id="406100.SAMN04488052_101909"/>
<evidence type="ECO:0000256" key="1">
    <source>
        <dbReference type="ARBA" id="ARBA00002265"/>
    </source>
</evidence>
<name>A0A1H8R055_9GAMM</name>
<evidence type="ECO:0000256" key="7">
    <source>
        <dbReference type="ARBA" id="ARBA00023136"/>
    </source>
</evidence>
<dbReference type="GO" id="GO:0055085">
    <property type="term" value="P:transmembrane transport"/>
    <property type="evidence" value="ECO:0007669"/>
    <property type="project" value="InterPro"/>
</dbReference>
<evidence type="ECO:0000256" key="5">
    <source>
        <dbReference type="ARBA" id="ARBA00022692"/>
    </source>
</evidence>
<dbReference type="GO" id="GO:0015920">
    <property type="term" value="P:lipopolysaccharide transport"/>
    <property type="evidence" value="ECO:0007669"/>
    <property type="project" value="TreeGrafter"/>
</dbReference>
<dbReference type="RefSeq" id="WP_091640245.1">
    <property type="nucleotide sequence ID" value="NZ_FOEG01000001.1"/>
</dbReference>
<keyword evidence="6 9" id="KW-1133">Transmembrane helix</keyword>
<keyword evidence="7 9" id="KW-0472">Membrane</keyword>
<gene>
    <name evidence="10" type="ORF">SAMN04488052_101909</name>
</gene>
<dbReference type="InterPro" id="IPR030923">
    <property type="entry name" value="LptG"/>
</dbReference>
<evidence type="ECO:0000256" key="6">
    <source>
        <dbReference type="ARBA" id="ARBA00022989"/>
    </source>
</evidence>
<evidence type="ECO:0000313" key="11">
    <source>
        <dbReference type="Proteomes" id="UP000199657"/>
    </source>
</evidence>
<feature type="transmembrane region" description="Helical" evidence="9">
    <location>
        <begin position="63"/>
        <end position="81"/>
    </location>
</feature>
<feature type="transmembrane region" description="Helical" evidence="9">
    <location>
        <begin position="12"/>
        <end position="33"/>
    </location>
</feature>
<dbReference type="OrthoDB" id="9776227at2"/>
<dbReference type="PANTHER" id="PTHR33529">
    <property type="entry name" value="SLR0882 PROTEIN-RELATED"/>
    <property type="match status" value="1"/>
</dbReference>
<evidence type="ECO:0000313" key="10">
    <source>
        <dbReference type="EMBL" id="SEO59862.1"/>
    </source>
</evidence>
<comment type="subunit">
    <text evidence="8">Component of the lipopolysaccharide transport and assembly complex. The LptBFG transporter is composed of two ATP-binding proteins (LptB) and two transmembrane proteins (LptF and LptG).</text>
</comment>
<dbReference type="InterPro" id="IPR005495">
    <property type="entry name" value="LptG/LptF_permease"/>
</dbReference>
<evidence type="ECO:0000256" key="2">
    <source>
        <dbReference type="ARBA" id="ARBA00004651"/>
    </source>
</evidence>
<feature type="transmembrane region" description="Helical" evidence="9">
    <location>
        <begin position="302"/>
        <end position="319"/>
    </location>
</feature>
<comment type="subcellular location">
    <subcellularLocation>
        <location evidence="2">Cell membrane</location>
        <topology evidence="2">Multi-pass membrane protein</topology>
    </subcellularLocation>
</comment>
<dbReference type="AlphaFoldDB" id="A0A1H8R055"/>
<evidence type="ECO:0000256" key="3">
    <source>
        <dbReference type="ARBA" id="ARBA00007725"/>
    </source>
</evidence>
<evidence type="ECO:0000256" key="4">
    <source>
        <dbReference type="ARBA" id="ARBA00022475"/>
    </source>
</evidence>
<evidence type="ECO:0000256" key="9">
    <source>
        <dbReference type="SAM" id="Phobius"/>
    </source>
</evidence>
<protein>
    <submittedName>
        <fullName evidence="10">Lipopolysaccharide export system permease protein</fullName>
    </submittedName>
</protein>
<sequence>MRILDRYIAKAVIGGSLTVLMIIVSMELIFSFVEESGDIDGEYTAFQALLHVGLTGPQRAYEAFPIATLIGSLMALGGMAARSELVVMRAAGMSVLNIGRSVMIAGLLLAALSAAIGEWVAPPAERAAQDVEAQARGGDVSMLSRDGFWARDGRRFIRVGAAPNAELLEDVQIYAFDERRALEHVITANRAEFQGDGWLLHGVEQSRFGGNGVAVERDDTYLWEAGLHPDVLDVVVVDPQTLSMAELWTYIGYLQRNDLESEQYELALWLKIGTPLATLTMLLLTIPLAFGALRSTGAGQRIFVGVMIGIAFYLSNRLLNHLGLVYGIPPMISALLPTMVCLAVAIYFTSRIR</sequence>
<comment type="similarity">
    <text evidence="3">Belongs to the LptF/LptG family.</text>
</comment>
<keyword evidence="4" id="KW-1003">Cell membrane</keyword>
<evidence type="ECO:0000256" key="8">
    <source>
        <dbReference type="ARBA" id="ARBA00026081"/>
    </source>
</evidence>
<dbReference type="Proteomes" id="UP000199657">
    <property type="component" value="Unassembled WGS sequence"/>
</dbReference>
<dbReference type="NCBIfam" id="TIGR04408">
    <property type="entry name" value="LptG_lptG"/>
    <property type="match status" value="1"/>
</dbReference>
<dbReference type="GO" id="GO:0043190">
    <property type="term" value="C:ATP-binding cassette (ABC) transporter complex"/>
    <property type="evidence" value="ECO:0007669"/>
    <property type="project" value="InterPro"/>
</dbReference>
<feature type="transmembrane region" description="Helical" evidence="9">
    <location>
        <begin position="331"/>
        <end position="349"/>
    </location>
</feature>
<keyword evidence="5 9" id="KW-0812">Transmembrane</keyword>
<comment type="function">
    <text evidence="1">Part of the ABC transporter complex LptBFG involved in the translocation of lipopolysaccharide (LPS) from the inner membrane to the outer membrane.</text>
</comment>
<dbReference type="PANTHER" id="PTHR33529:SF2">
    <property type="entry name" value="LIPOPOLYSACCHARIDE EXPORT SYSTEM PERMEASE PROTEIN LPTG"/>
    <property type="match status" value="1"/>
</dbReference>